<accession>A0A183ATE0</accession>
<organism evidence="3">
    <name type="scientific">Echinostoma caproni</name>
    <dbReference type="NCBI Taxonomy" id="27848"/>
    <lineage>
        <taxon>Eukaryota</taxon>
        <taxon>Metazoa</taxon>
        <taxon>Spiralia</taxon>
        <taxon>Lophotrochozoa</taxon>
        <taxon>Platyhelminthes</taxon>
        <taxon>Trematoda</taxon>
        <taxon>Digenea</taxon>
        <taxon>Plagiorchiida</taxon>
        <taxon>Echinostomata</taxon>
        <taxon>Echinostomatoidea</taxon>
        <taxon>Echinostomatidae</taxon>
        <taxon>Echinostoma</taxon>
    </lineage>
</organism>
<dbReference type="WBParaSite" id="ECPE_0001025701-mRNA-1">
    <property type="protein sequence ID" value="ECPE_0001025701-mRNA-1"/>
    <property type="gene ID" value="ECPE_0001025701"/>
</dbReference>
<dbReference type="Proteomes" id="UP000272942">
    <property type="component" value="Unassembled WGS sequence"/>
</dbReference>
<keyword evidence="2" id="KW-1185">Reference proteome</keyword>
<evidence type="ECO:0000313" key="2">
    <source>
        <dbReference type="Proteomes" id="UP000272942"/>
    </source>
</evidence>
<dbReference type="AlphaFoldDB" id="A0A183ATE0"/>
<dbReference type="EMBL" id="UZAN01048707">
    <property type="protein sequence ID" value="VDP86713.1"/>
    <property type="molecule type" value="Genomic_DNA"/>
</dbReference>
<evidence type="ECO:0000313" key="1">
    <source>
        <dbReference type="EMBL" id="VDP86713.1"/>
    </source>
</evidence>
<gene>
    <name evidence="1" type="ORF">ECPE_LOCUS10225</name>
</gene>
<dbReference type="PANTHER" id="PTHR33327">
    <property type="entry name" value="ENDONUCLEASE"/>
    <property type="match status" value="1"/>
</dbReference>
<name>A0A183ATE0_9TREM</name>
<reference evidence="1 2" key="2">
    <citation type="submission" date="2018-11" db="EMBL/GenBank/DDBJ databases">
        <authorList>
            <consortium name="Pathogen Informatics"/>
        </authorList>
    </citation>
    <scope>NUCLEOTIDE SEQUENCE [LARGE SCALE GENOMIC DNA]</scope>
    <source>
        <strain evidence="1 2">Egypt</strain>
    </source>
</reference>
<proteinExistence type="predicted"/>
<protein>
    <submittedName>
        <fullName evidence="1 3">Uncharacterized protein</fullName>
    </submittedName>
</protein>
<dbReference type="PANTHER" id="PTHR33327:SF3">
    <property type="entry name" value="RNA-DIRECTED DNA POLYMERASE"/>
    <property type="match status" value="1"/>
</dbReference>
<evidence type="ECO:0000313" key="3">
    <source>
        <dbReference type="WBParaSite" id="ECPE_0001025701-mRNA-1"/>
    </source>
</evidence>
<dbReference type="OrthoDB" id="6433758at2759"/>
<reference evidence="3" key="1">
    <citation type="submission" date="2016-06" db="UniProtKB">
        <authorList>
            <consortium name="WormBaseParasite"/>
        </authorList>
    </citation>
    <scope>IDENTIFICATION</scope>
</reference>
<sequence length="155" mass="17836">MIFEFVINIPENDPYTQLKEALTTRTAVSCERRLDELFGDVEIGDRTPSQLLRHMRQLFGTRVLDDATLRQLWLKRLPPRIREVLSVLYNSSWNEAAMAADKMFKANPASQHITACSHPTPTAPGRDDIIWQMGNLELQMQQLVTVLLVFGLRWV</sequence>